<comment type="similarity">
    <text evidence="2 8">Belongs to the protease inhibitor I16 (SSI) family.</text>
</comment>
<dbReference type="InterPro" id="IPR023549">
    <property type="entry name" value="Subtilisin_inhibitor"/>
</dbReference>
<keyword evidence="4" id="KW-0964">Secreted</keyword>
<name>A0A7X0NN80_9ACTN</name>
<keyword evidence="9" id="KW-0732">Signal</keyword>
<evidence type="ECO:0000256" key="8">
    <source>
        <dbReference type="RuleBase" id="RU003471"/>
    </source>
</evidence>
<comment type="caution">
    <text evidence="11">The sequence shown here is derived from an EMBL/GenBank/DDBJ whole genome shotgun (WGS) entry which is preliminary data.</text>
</comment>
<proteinExistence type="inferred from homology"/>
<protein>
    <recommendedName>
        <fullName evidence="10">Subtilisin inhibitor domain-containing protein</fullName>
    </recommendedName>
</protein>
<dbReference type="InterPro" id="IPR020054">
    <property type="entry name" value="Prot_inh_SSI_I16_CS"/>
</dbReference>
<evidence type="ECO:0000256" key="2">
    <source>
        <dbReference type="ARBA" id="ARBA00010472"/>
    </source>
</evidence>
<organism evidence="11 12">
    <name type="scientific">Nonomuraea rubra</name>
    <dbReference type="NCBI Taxonomy" id="46180"/>
    <lineage>
        <taxon>Bacteria</taxon>
        <taxon>Bacillati</taxon>
        <taxon>Actinomycetota</taxon>
        <taxon>Actinomycetes</taxon>
        <taxon>Streptosporangiales</taxon>
        <taxon>Streptosporangiaceae</taxon>
        <taxon>Nonomuraea</taxon>
    </lineage>
</organism>
<evidence type="ECO:0000313" key="11">
    <source>
        <dbReference type="EMBL" id="MBB6546521.1"/>
    </source>
</evidence>
<dbReference type="PRINTS" id="PR00294">
    <property type="entry name" value="SSBTLNINHBTR"/>
</dbReference>
<dbReference type="AlphaFoldDB" id="A0A7X0NN80"/>
<dbReference type="GO" id="GO:0005576">
    <property type="term" value="C:extracellular region"/>
    <property type="evidence" value="ECO:0007669"/>
    <property type="project" value="UniProtKB-SubCell"/>
</dbReference>
<evidence type="ECO:0000259" key="10">
    <source>
        <dbReference type="Pfam" id="PF00720"/>
    </source>
</evidence>
<sequence>MRAVIRRAATIALPALTTAALLAAPAQAQESYLRITTYHGGDTAQWFLTCRPDGGIHPDPVAACDRLDEIGGDLDQIRFRPDVPCPRIFDPVHVEISGDYRGEPKDFAEDYPNPCFVAQLAAPIVP</sequence>
<dbReference type="PROSITE" id="PS00999">
    <property type="entry name" value="SSI"/>
    <property type="match status" value="1"/>
</dbReference>
<comment type="subunit">
    <text evidence="3">Homodimer.</text>
</comment>
<dbReference type="InterPro" id="IPR036819">
    <property type="entry name" value="Subtilisin_inhibitor-like_sf"/>
</dbReference>
<evidence type="ECO:0000256" key="9">
    <source>
        <dbReference type="SAM" id="SignalP"/>
    </source>
</evidence>
<dbReference type="EMBL" id="JACHMI010000001">
    <property type="protein sequence ID" value="MBB6546521.1"/>
    <property type="molecule type" value="Genomic_DNA"/>
</dbReference>
<comment type="subcellular location">
    <subcellularLocation>
        <location evidence="1">Secreted</location>
    </subcellularLocation>
</comment>
<gene>
    <name evidence="11" type="ORF">HD593_001316</name>
</gene>
<evidence type="ECO:0000313" key="12">
    <source>
        <dbReference type="Proteomes" id="UP000565579"/>
    </source>
</evidence>
<dbReference type="SUPFAM" id="SSF55399">
    <property type="entry name" value="Subtilisin inhibitor"/>
    <property type="match status" value="1"/>
</dbReference>
<evidence type="ECO:0000256" key="5">
    <source>
        <dbReference type="ARBA" id="ARBA00022690"/>
    </source>
</evidence>
<dbReference type="InterPro" id="IPR000691">
    <property type="entry name" value="Prot_inh_I16_SSI"/>
</dbReference>
<dbReference type="Gene3D" id="3.30.350.10">
    <property type="entry name" value="Subtilisin inhibitor-like"/>
    <property type="match status" value="1"/>
</dbReference>
<dbReference type="GO" id="GO:0004867">
    <property type="term" value="F:serine-type endopeptidase inhibitor activity"/>
    <property type="evidence" value="ECO:0007669"/>
    <property type="project" value="UniProtKB-KW"/>
</dbReference>
<feature type="domain" description="Subtilisin inhibitor" evidence="10">
    <location>
        <begin position="32"/>
        <end position="113"/>
    </location>
</feature>
<keyword evidence="6 8" id="KW-0722">Serine protease inhibitor</keyword>
<reference evidence="11 12" key="1">
    <citation type="submission" date="2020-08" db="EMBL/GenBank/DDBJ databases">
        <title>Sequencing the genomes of 1000 actinobacteria strains.</title>
        <authorList>
            <person name="Klenk H.-P."/>
        </authorList>
    </citation>
    <scope>NUCLEOTIDE SEQUENCE [LARGE SCALE GENOMIC DNA]</scope>
    <source>
        <strain evidence="11 12">DSM 43768</strain>
    </source>
</reference>
<evidence type="ECO:0000256" key="1">
    <source>
        <dbReference type="ARBA" id="ARBA00004613"/>
    </source>
</evidence>
<feature type="chain" id="PRO_5031557199" description="Subtilisin inhibitor domain-containing protein" evidence="9">
    <location>
        <begin position="29"/>
        <end position="126"/>
    </location>
</feature>
<dbReference type="RefSeq" id="WP_185101305.1">
    <property type="nucleotide sequence ID" value="NZ_BAAAXY010000196.1"/>
</dbReference>
<evidence type="ECO:0000256" key="6">
    <source>
        <dbReference type="ARBA" id="ARBA00022900"/>
    </source>
</evidence>
<evidence type="ECO:0000256" key="4">
    <source>
        <dbReference type="ARBA" id="ARBA00022525"/>
    </source>
</evidence>
<evidence type="ECO:0000256" key="3">
    <source>
        <dbReference type="ARBA" id="ARBA00011738"/>
    </source>
</evidence>
<evidence type="ECO:0000256" key="7">
    <source>
        <dbReference type="ARBA" id="ARBA00023157"/>
    </source>
</evidence>
<keyword evidence="5 8" id="KW-0646">Protease inhibitor</keyword>
<dbReference type="Proteomes" id="UP000565579">
    <property type="component" value="Unassembled WGS sequence"/>
</dbReference>
<keyword evidence="12" id="KW-1185">Reference proteome</keyword>
<accession>A0A7X0NN80</accession>
<feature type="signal peptide" evidence="9">
    <location>
        <begin position="1"/>
        <end position="28"/>
    </location>
</feature>
<dbReference type="Pfam" id="PF00720">
    <property type="entry name" value="SSI"/>
    <property type="match status" value="1"/>
</dbReference>
<keyword evidence="7" id="KW-1015">Disulfide bond</keyword>